<gene>
    <name evidence="1" type="ORF">DC094_14540</name>
</gene>
<dbReference type="AlphaFoldDB" id="A0A2V1GYQ1"/>
<comment type="caution">
    <text evidence="1">The sequence shown here is derived from an EMBL/GenBank/DDBJ whole genome shotgun (WGS) entry which is preliminary data.</text>
</comment>
<sequence length="96" mass="11246">MLLLAQIRRLTSADFLFPGKECISQGSMDAGANISREGMYIARKHGCWCEYFQGRNVYRKEAWMLVRRQAEHRSLTLDYSVQYFEKHQTPVSILKN</sequence>
<dbReference type="Proteomes" id="UP000244906">
    <property type="component" value="Unassembled WGS sequence"/>
</dbReference>
<protein>
    <submittedName>
        <fullName evidence="1">Uncharacterized protein</fullName>
    </submittedName>
</protein>
<evidence type="ECO:0000313" key="2">
    <source>
        <dbReference type="Proteomes" id="UP000244906"/>
    </source>
</evidence>
<accession>A0A2V1GYQ1</accession>
<organism evidence="1 2">
    <name type="scientific">Pelagibaculum spongiae</name>
    <dbReference type="NCBI Taxonomy" id="2080658"/>
    <lineage>
        <taxon>Bacteria</taxon>
        <taxon>Pseudomonadati</taxon>
        <taxon>Pseudomonadota</taxon>
        <taxon>Gammaproteobacteria</taxon>
        <taxon>Oceanospirillales</taxon>
        <taxon>Pelagibaculum</taxon>
    </lineage>
</organism>
<proteinExistence type="predicted"/>
<keyword evidence="2" id="KW-1185">Reference proteome</keyword>
<reference evidence="1 2" key="1">
    <citation type="submission" date="2018-04" db="EMBL/GenBank/DDBJ databases">
        <title>Thalassorhabdus spongiae gen. nov., sp. nov., isolated from a marine sponge in South-West Iceland.</title>
        <authorList>
            <person name="Knobloch S."/>
            <person name="Daussin A."/>
            <person name="Johannsson R."/>
            <person name="Marteinsson V.T."/>
        </authorList>
    </citation>
    <scope>NUCLEOTIDE SEQUENCE [LARGE SCALE GENOMIC DNA]</scope>
    <source>
        <strain evidence="1 2">Hp12</strain>
    </source>
</reference>
<name>A0A2V1GYQ1_9GAMM</name>
<evidence type="ECO:0000313" key="1">
    <source>
        <dbReference type="EMBL" id="PVZ67652.1"/>
    </source>
</evidence>
<dbReference type="EMBL" id="QDDL01000006">
    <property type="protein sequence ID" value="PVZ67652.1"/>
    <property type="molecule type" value="Genomic_DNA"/>
</dbReference>